<feature type="domain" description="MobA-like NTP transferase" evidence="1">
    <location>
        <begin position="3"/>
        <end position="133"/>
    </location>
</feature>
<name>X1ISY4_9ZZZZ</name>
<dbReference type="Pfam" id="PF12804">
    <property type="entry name" value="NTP_transf_3"/>
    <property type="match status" value="1"/>
</dbReference>
<dbReference type="SUPFAM" id="SSF53448">
    <property type="entry name" value="Nucleotide-diphospho-sugar transferases"/>
    <property type="match status" value="1"/>
</dbReference>
<dbReference type="Gene3D" id="3.90.550.10">
    <property type="entry name" value="Spore Coat Polysaccharide Biosynthesis Protein SpsA, Chain A"/>
    <property type="match status" value="1"/>
</dbReference>
<dbReference type="InterPro" id="IPR025877">
    <property type="entry name" value="MobA-like_NTP_Trfase"/>
</dbReference>
<dbReference type="InterPro" id="IPR029044">
    <property type="entry name" value="Nucleotide-diphossugar_trans"/>
</dbReference>
<dbReference type="AlphaFoldDB" id="X1ISY4"/>
<reference evidence="2" key="1">
    <citation type="journal article" date="2014" name="Front. Microbiol.">
        <title>High frequency of phylogenetically diverse reductive dehalogenase-homologous genes in deep subseafloor sedimentary metagenomes.</title>
        <authorList>
            <person name="Kawai M."/>
            <person name="Futagami T."/>
            <person name="Toyoda A."/>
            <person name="Takaki Y."/>
            <person name="Nishi S."/>
            <person name="Hori S."/>
            <person name="Arai W."/>
            <person name="Tsubouchi T."/>
            <person name="Morono Y."/>
            <person name="Uchiyama I."/>
            <person name="Ito T."/>
            <person name="Fujiyama A."/>
            <person name="Inagaki F."/>
            <person name="Takami H."/>
        </authorList>
    </citation>
    <scope>NUCLEOTIDE SEQUENCE</scope>
    <source>
        <strain evidence="2">Expedition CK06-06</strain>
    </source>
</reference>
<dbReference type="GO" id="GO:0016779">
    <property type="term" value="F:nucleotidyltransferase activity"/>
    <property type="evidence" value="ECO:0007669"/>
    <property type="project" value="UniProtKB-ARBA"/>
</dbReference>
<comment type="caution">
    <text evidence="2">The sequence shown here is derived from an EMBL/GenBank/DDBJ whole genome shotgun (WGS) entry which is preliminary data.</text>
</comment>
<proteinExistence type="predicted"/>
<evidence type="ECO:0000259" key="1">
    <source>
        <dbReference type="Pfam" id="PF12804"/>
    </source>
</evidence>
<sequence length="188" mass="20653">MKVVILAAGPSESGGKKYGFPLGSKPKCLFHYRGEVLLERQAKILRAVGLNDITVVVGHQKELIERFNSRKGLGLKLVHNPTGATDVKKRQPEGPRWVKGFDSIKVGVQGVDDDVLFIPGDVYLQEEGLRKVLTEERSVLGLGGHGFQLFKVRRNVLPHIRVFEGTGFLYPLADLIKVDGGITVETGL</sequence>
<organism evidence="2">
    <name type="scientific">marine sediment metagenome</name>
    <dbReference type="NCBI Taxonomy" id="412755"/>
    <lineage>
        <taxon>unclassified sequences</taxon>
        <taxon>metagenomes</taxon>
        <taxon>ecological metagenomes</taxon>
    </lineage>
</organism>
<dbReference type="EMBL" id="BARU01035887">
    <property type="protein sequence ID" value="GAH85541.1"/>
    <property type="molecule type" value="Genomic_DNA"/>
</dbReference>
<gene>
    <name evidence="2" type="ORF">S03H2_56111</name>
</gene>
<accession>X1ISY4</accession>
<protein>
    <recommendedName>
        <fullName evidence="1">MobA-like NTP transferase domain-containing protein</fullName>
    </recommendedName>
</protein>
<feature type="non-terminal residue" evidence="2">
    <location>
        <position position="188"/>
    </location>
</feature>
<evidence type="ECO:0000313" key="2">
    <source>
        <dbReference type="EMBL" id="GAH85541.1"/>
    </source>
</evidence>